<sequence>MFYSHEILTSPEYGVATIWLVATLGSKSVTRRLNRKTILNVDVPKACGAIMEPGAPMALRLQGNLLYGVTRVYSHQCGYTLTDVQAMHDKMKTMLKTLPGGGLDASAGKARPEQLILPYDPSFLPDSLPGLILDLSSLNALTEVDQSTPTFFNWPKTPNLSQSVVSQNTSLQLSLPSDESYAGGLGGFASDTDTIGYGSRSIASERLRRLPLYEDAGVILQADFEFDEDGNIVELGATPPVGGISHSIAHSHHERGVASDLGVCAEEDIVMEDQINMVEDGFELGERSEQNTRGAGHLPARSTPFPDMVLDDEVSPEAHEVPITQRQRAPKLIQADDQIGLRNSELAHLNQNFVYLMAIASKQKSKNKLPTLSKKNAAFWVYGQGIGSVGNGVGKSYATHPLHFFSGEQLYTTLTVAAASLSPKRVHDSIEDEEEEHIGRRVRARNDGQPDDQWEFPNNDDLWNQDVELGRHASSVLHDEGSFQMPWNITASIHSSRQGSIACNILPGIGSVSDFSSHGFSDAGLLRPRSRLTSSSPLAGRGITFDIEALDNLQLPGQELEDLDMFEDFDISQYLHTEAEAEHGGVDRNNAVEAIAAEPRPPSASLRTHGDDSQRSTLDQESLNFLDFLAAKIAVLAPADEGDGRDLVHPSSSYFSGIKRRMHFSSLLPPAKTSRIVATQGLMHILALATKCLLTVHQDEAQYLGGEKYGELYLYGEIYLTLPEI</sequence>
<comment type="subcellular location">
    <subcellularLocation>
        <location evidence="1">Nucleus</location>
    </subcellularLocation>
</comment>
<dbReference type="InterPro" id="IPR006910">
    <property type="entry name" value="Rad21_Rec8_N"/>
</dbReference>
<evidence type="ECO:0000256" key="1">
    <source>
        <dbReference type="ARBA" id="ARBA00004123"/>
    </source>
</evidence>
<accession>A0A319D6W6</accession>
<dbReference type="InterPro" id="IPR039781">
    <property type="entry name" value="Rad21/Rec8-like"/>
</dbReference>
<dbReference type="PANTHER" id="PTHR12585:SF70">
    <property type="entry name" value="RAD21_REC8 N TERMINAL DOMAIN PROTEIN (AFU_ORTHOLOGUE AFUA_6G02900)"/>
    <property type="match status" value="1"/>
</dbReference>
<name>A0A319D6W6_9EURO</name>
<dbReference type="GO" id="GO:0005634">
    <property type="term" value="C:nucleus"/>
    <property type="evidence" value="ECO:0007669"/>
    <property type="project" value="UniProtKB-SubCell"/>
</dbReference>
<dbReference type="AlphaFoldDB" id="A0A319D6W6"/>
<feature type="region of interest" description="Disordered" evidence="3">
    <location>
        <begin position="427"/>
        <end position="460"/>
    </location>
</feature>
<dbReference type="GO" id="GO:0003682">
    <property type="term" value="F:chromatin binding"/>
    <property type="evidence" value="ECO:0007669"/>
    <property type="project" value="TreeGrafter"/>
</dbReference>
<evidence type="ECO:0000256" key="3">
    <source>
        <dbReference type="SAM" id="MobiDB-lite"/>
    </source>
</evidence>
<dbReference type="Pfam" id="PF04825">
    <property type="entry name" value="Rad21_Rec8_N"/>
    <property type="match status" value="1"/>
</dbReference>
<dbReference type="EMBL" id="KZ821675">
    <property type="protein sequence ID" value="PYH86663.1"/>
    <property type="molecule type" value="Genomic_DNA"/>
</dbReference>
<dbReference type="Proteomes" id="UP000248340">
    <property type="component" value="Unassembled WGS sequence"/>
</dbReference>
<dbReference type="GeneID" id="37133751"/>
<feature type="domain" description="Rad21/Rec8-like protein N-terminal" evidence="4">
    <location>
        <begin position="1"/>
        <end position="111"/>
    </location>
</feature>
<dbReference type="PANTHER" id="PTHR12585">
    <property type="entry name" value="SCC1 / RAD21 FAMILY MEMBER"/>
    <property type="match status" value="1"/>
</dbReference>
<keyword evidence="2" id="KW-0539">Nucleus</keyword>
<evidence type="ECO:0000259" key="4">
    <source>
        <dbReference type="Pfam" id="PF04825"/>
    </source>
</evidence>
<gene>
    <name evidence="5" type="ORF">BO82DRAFT_272016</name>
</gene>
<dbReference type="OrthoDB" id="5427633at2759"/>
<evidence type="ECO:0000313" key="5">
    <source>
        <dbReference type="EMBL" id="PYH86663.1"/>
    </source>
</evidence>
<reference evidence="5 6" key="1">
    <citation type="submission" date="2016-12" db="EMBL/GenBank/DDBJ databases">
        <title>The genomes of Aspergillus section Nigri reveals drivers in fungal speciation.</title>
        <authorList>
            <consortium name="DOE Joint Genome Institute"/>
            <person name="Vesth T.C."/>
            <person name="Nybo J."/>
            <person name="Theobald S."/>
            <person name="Brandl J."/>
            <person name="Frisvad J.C."/>
            <person name="Nielsen K.F."/>
            <person name="Lyhne E.K."/>
            <person name="Kogle M.E."/>
            <person name="Kuo A."/>
            <person name="Riley R."/>
            <person name="Clum A."/>
            <person name="Nolan M."/>
            <person name="Lipzen A."/>
            <person name="Salamov A."/>
            <person name="Henrissat B."/>
            <person name="Wiebenga A."/>
            <person name="De Vries R.P."/>
            <person name="Grigoriev I.V."/>
            <person name="Mortensen U.H."/>
            <person name="Andersen M.R."/>
            <person name="Baker S.E."/>
        </authorList>
    </citation>
    <scope>NUCLEOTIDE SEQUENCE [LARGE SCALE GENOMIC DNA]</scope>
    <source>
        <strain evidence="5 6">CBS 121591</strain>
    </source>
</reference>
<dbReference type="GO" id="GO:0007064">
    <property type="term" value="P:mitotic sister chromatid cohesion"/>
    <property type="evidence" value="ECO:0007669"/>
    <property type="project" value="TreeGrafter"/>
</dbReference>
<dbReference type="GO" id="GO:0030892">
    <property type="term" value="C:mitotic cohesin complex"/>
    <property type="evidence" value="ECO:0007669"/>
    <property type="project" value="TreeGrafter"/>
</dbReference>
<feature type="region of interest" description="Disordered" evidence="3">
    <location>
        <begin position="597"/>
        <end position="616"/>
    </location>
</feature>
<keyword evidence="6" id="KW-1185">Reference proteome</keyword>
<dbReference type="CDD" id="cd21789">
    <property type="entry name" value="Rad21_Rec8_M_SpRec8p-like"/>
    <property type="match status" value="1"/>
</dbReference>
<dbReference type="RefSeq" id="XP_025496863.1">
    <property type="nucleotide sequence ID" value="XM_025631010.1"/>
</dbReference>
<protein>
    <recommendedName>
        <fullName evidence="4">Rad21/Rec8-like protein N-terminal domain-containing protein</fullName>
    </recommendedName>
</protein>
<organism evidence="5 6">
    <name type="scientific">Aspergillus uvarum CBS 121591</name>
    <dbReference type="NCBI Taxonomy" id="1448315"/>
    <lineage>
        <taxon>Eukaryota</taxon>
        <taxon>Fungi</taxon>
        <taxon>Dikarya</taxon>
        <taxon>Ascomycota</taxon>
        <taxon>Pezizomycotina</taxon>
        <taxon>Eurotiomycetes</taxon>
        <taxon>Eurotiomycetidae</taxon>
        <taxon>Eurotiales</taxon>
        <taxon>Aspergillaceae</taxon>
        <taxon>Aspergillus</taxon>
        <taxon>Aspergillus subgen. Circumdati</taxon>
    </lineage>
</organism>
<evidence type="ECO:0000256" key="2">
    <source>
        <dbReference type="ARBA" id="ARBA00023242"/>
    </source>
</evidence>
<proteinExistence type="predicted"/>
<dbReference type="STRING" id="1448315.A0A319D6W6"/>
<dbReference type="VEuPathDB" id="FungiDB:BO82DRAFT_272016"/>
<evidence type="ECO:0000313" key="6">
    <source>
        <dbReference type="Proteomes" id="UP000248340"/>
    </source>
</evidence>